<gene>
    <name evidence="1" type="ORF">HMPREF1090_04589</name>
</gene>
<dbReference type="RefSeq" id="WP_002594222.1">
    <property type="nucleotide sequence ID" value="NZ_KB850986.1"/>
</dbReference>
<reference evidence="1 2" key="1">
    <citation type="submission" date="2013-01" db="EMBL/GenBank/DDBJ databases">
        <title>The Genome Sequence of Clostridium clostridioforme 90A8.</title>
        <authorList>
            <consortium name="The Broad Institute Genome Sequencing Platform"/>
            <person name="Earl A."/>
            <person name="Ward D."/>
            <person name="Feldgarden M."/>
            <person name="Gevers D."/>
            <person name="Courvalin P."/>
            <person name="Lambert T."/>
            <person name="Walker B."/>
            <person name="Young S.K."/>
            <person name="Zeng Q."/>
            <person name="Gargeya S."/>
            <person name="Fitzgerald M."/>
            <person name="Haas B."/>
            <person name="Abouelleil A."/>
            <person name="Alvarado L."/>
            <person name="Arachchi H.M."/>
            <person name="Berlin A.M."/>
            <person name="Chapman S.B."/>
            <person name="Dewar J."/>
            <person name="Goldberg J."/>
            <person name="Griggs A."/>
            <person name="Gujja S."/>
            <person name="Hansen M."/>
            <person name="Howarth C."/>
            <person name="Imamovic A."/>
            <person name="Larimer J."/>
            <person name="McCowan C."/>
            <person name="Murphy C."/>
            <person name="Neiman D."/>
            <person name="Pearson M."/>
            <person name="Priest M."/>
            <person name="Roberts A."/>
            <person name="Saif S."/>
            <person name="Shea T."/>
            <person name="Sisk P."/>
            <person name="Sykes S."/>
            <person name="Wortman J."/>
            <person name="Nusbaum C."/>
            <person name="Birren B."/>
        </authorList>
    </citation>
    <scope>NUCLEOTIDE SEQUENCE [LARGE SCALE GENOMIC DNA]</scope>
    <source>
        <strain evidence="1 2">90A8</strain>
    </source>
</reference>
<evidence type="ECO:0000313" key="1">
    <source>
        <dbReference type="EMBL" id="ENZ08995.1"/>
    </source>
</evidence>
<evidence type="ECO:0008006" key="3">
    <source>
        <dbReference type="Google" id="ProtNLM"/>
    </source>
</evidence>
<accession>A0A0E2H4Q2</accession>
<dbReference type="HOGENOM" id="CLU_1208091_0_0_9"/>
<dbReference type="Proteomes" id="UP000013085">
    <property type="component" value="Unassembled WGS sequence"/>
</dbReference>
<name>A0A0E2H4Q2_9FIRM</name>
<proteinExistence type="predicted"/>
<comment type="caution">
    <text evidence="1">The sequence shown here is derived from an EMBL/GenBank/DDBJ whole genome shotgun (WGS) entry which is preliminary data.</text>
</comment>
<dbReference type="EMBL" id="AGYR01000055">
    <property type="protein sequence ID" value="ENZ08995.1"/>
    <property type="molecule type" value="Genomic_DNA"/>
</dbReference>
<dbReference type="PATRIC" id="fig|999408.3.peg.4933"/>
<dbReference type="AlphaFoldDB" id="A0A0E2H4Q2"/>
<organism evidence="1 2">
    <name type="scientific">[Clostridium] clostridioforme 90A8</name>
    <dbReference type="NCBI Taxonomy" id="999408"/>
    <lineage>
        <taxon>Bacteria</taxon>
        <taxon>Bacillati</taxon>
        <taxon>Bacillota</taxon>
        <taxon>Clostridia</taxon>
        <taxon>Lachnospirales</taxon>
        <taxon>Lachnospiraceae</taxon>
        <taxon>Enterocloster</taxon>
    </lineage>
</organism>
<sequence length="246" mass="28984">MWLDRNELVSLDLKLTSDYGDIIPKIQIGYDLFNLIEHNTSIDTETKINLKEKAVICHQKIKMMLFAEKCAIENLNEFEVSQNMEMPCLFGDDETTLLYHTESTILFARNALDVVATIFHCIAFHERNDSFNKFTKKILKDENDKFIYLKSYLCEIDKLDTHAFRLLCGSERGRSLRDQIVHQTNIKLEYDEYKEGSNKEKLFIVLYKGEIVICYREFMRNFVMEVVEMISSISQKFILDELENQL</sequence>
<protein>
    <recommendedName>
        <fullName evidence="3">Cthe-2314-like HEPN domain-containing protein</fullName>
    </recommendedName>
</protein>
<evidence type="ECO:0000313" key="2">
    <source>
        <dbReference type="Proteomes" id="UP000013085"/>
    </source>
</evidence>